<reference evidence="1 2" key="1">
    <citation type="submission" date="2018-11" db="EMBL/GenBank/DDBJ databases">
        <authorList>
            <consortium name="Pathogen Informatics"/>
        </authorList>
    </citation>
    <scope>NUCLEOTIDE SEQUENCE [LARGE SCALE GENOMIC DNA]</scope>
</reference>
<protein>
    <submittedName>
        <fullName evidence="1">Uncharacterized protein</fullName>
    </submittedName>
</protein>
<accession>A0A3P7IW10</accession>
<organism evidence="1 2">
    <name type="scientific">Strongylus vulgaris</name>
    <name type="common">Blood worm</name>
    <dbReference type="NCBI Taxonomy" id="40348"/>
    <lineage>
        <taxon>Eukaryota</taxon>
        <taxon>Metazoa</taxon>
        <taxon>Ecdysozoa</taxon>
        <taxon>Nematoda</taxon>
        <taxon>Chromadorea</taxon>
        <taxon>Rhabditida</taxon>
        <taxon>Rhabditina</taxon>
        <taxon>Rhabditomorpha</taxon>
        <taxon>Strongyloidea</taxon>
        <taxon>Strongylidae</taxon>
        <taxon>Strongylus</taxon>
    </lineage>
</organism>
<evidence type="ECO:0000313" key="2">
    <source>
        <dbReference type="Proteomes" id="UP000270094"/>
    </source>
</evidence>
<dbReference type="AlphaFoldDB" id="A0A3P7IW10"/>
<sequence length="58" mass="6640">MIEDHRDAANRLSINVDVAPRHILAPLRVVAQANLRILAVDQDLGNVRLRREEKESDR</sequence>
<keyword evidence="2" id="KW-1185">Reference proteome</keyword>
<proteinExistence type="predicted"/>
<name>A0A3P7IW10_STRVU</name>
<gene>
    <name evidence="1" type="ORF">SVUK_LOCUS4762</name>
</gene>
<dbReference type="EMBL" id="UYYB01013471">
    <property type="protein sequence ID" value="VDM69764.1"/>
    <property type="molecule type" value="Genomic_DNA"/>
</dbReference>
<dbReference type="Proteomes" id="UP000270094">
    <property type="component" value="Unassembled WGS sequence"/>
</dbReference>
<evidence type="ECO:0000313" key="1">
    <source>
        <dbReference type="EMBL" id="VDM69764.1"/>
    </source>
</evidence>